<proteinExistence type="inferred from homology"/>
<dbReference type="EMBL" id="HE580269">
    <property type="protein sequence ID" value="CCD24069.1"/>
    <property type="molecule type" value="Genomic_DNA"/>
</dbReference>
<evidence type="ECO:0000256" key="8">
    <source>
        <dbReference type="ARBA" id="ARBA00023310"/>
    </source>
</evidence>
<dbReference type="OMA" id="MVDNIQD"/>
<dbReference type="GO" id="GO:0046933">
    <property type="term" value="F:proton-transporting ATP synthase activity, rotational mechanism"/>
    <property type="evidence" value="ECO:0007669"/>
    <property type="project" value="EnsemblFungi"/>
</dbReference>
<gene>
    <name evidence="9" type="primary">NDAI0C04090</name>
    <name evidence="9" type="ordered locus">NDAI_0C04090</name>
</gene>
<dbReference type="InterPro" id="IPR000711">
    <property type="entry name" value="ATPase_OSCP/dsu"/>
</dbReference>
<dbReference type="OrthoDB" id="1262810at2759"/>
<dbReference type="PRINTS" id="PR00125">
    <property type="entry name" value="ATPASEDELTA"/>
</dbReference>
<reference evidence="9 10" key="1">
    <citation type="journal article" date="2011" name="Proc. Natl. Acad. Sci. U.S.A.">
        <title>Evolutionary erosion of yeast sex chromosomes by mating-type switching accidents.</title>
        <authorList>
            <person name="Gordon J.L."/>
            <person name="Armisen D."/>
            <person name="Proux-Wera E."/>
            <person name="Oheigeartaigh S.S."/>
            <person name="Byrne K.P."/>
            <person name="Wolfe K.H."/>
        </authorList>
    </citation>
    <scope>NUCLEOTIDE SEQUENCE [LARGE SCALE GENOMIC DNA]</scope>
    <source>
        <strain evidence="10">ATCC 10597 / BCRC 20456 / CBS 421 / NBRC 0211 / NRRL Y-12639</strain>
    </source>
</reference>
<dbReference type="RefSeq" id="XP_003669312.1">
    <property type="nucleotide sequence ID" value="XM_003669264.1"/>
</dbReference>
<dbReference type="Proteomes" id="UP000000689">
    <property type="component" value="Chromosome 3"/>
</dbReference>
<evidence type="ECO:0000256" key="1">
    <source>
        <dbReference type="ARBA" id="ARBA00004370"/>
    </source>
</evidence>
<name>G0W8F8_NAUDC</name>
<keyword evidence="4" id="KW-0813">Transport</keyword>
<protein>
    <recommendedName>
        <fullName evidence="3">ATP synthase subunit 5, mitochondrial</fullName>
    </recommendedName>
</protein>
<keyword evidence="6" id="KW-0406">Ion transport</keyword>
<dbReference type="GO" id="GO:0045259">
    <property type="term" value="C:proton-transporting ATP synthase complex"/>
    <property type="evidence" value="ECO:0007669"/>
    <property type="project" value="EnsemblFungi"/>
</dbReference>
<dbReference type="HOGENOM" id="CLU_085114_0_0_1"/>
<evidence type="ECO:0000256" key="6">
    <source>
        <dbReference type="ARBA" id="ARBA00023065"/>
    </source>
</evidence>
<evidence type="ECO:0000256" key="4">
    <source>
        <dbReference type="ARBA" id="ARBA00022448"/>
    </source>
</evidence>
<keyword evidence="8" id="KW-0066">ATP synthesis</keyword>
<dbReference type="HAMAP" id="MF_01416">
    <property type="entry name" value="ATP_synth_delta_bact"/>
    <property type="match status" value="1"/>
</dbReference>
<dbReference type="NCBIfam" id="TIGR01145">
    <property type="entry name" value="ATP_synt_delta"/>
    <property type="match status" value="1"/>
</dbReference>
<keyword evidence="5" id="KW-0375">Hydrogen ion transport</keyword>
<dbReference type="GO" id="GO:0005743">
    <property type="term" value="C:mitochondrial inner membrane"/>
    <property type="evidence" value="ECO:0007669"/>
    <property type="project" value="EnsemblFungi"/>
</dbReference>
<evidence type="ECO:0000256" key="7">
    <source>
        <dbReference type="ARBA" id="ARBA00023136"/>
    </source>
</evidence>
<dbReference type="eggNOG" id="KOG1662">
    <property type="taxonomic scope" value="Eukaryota"/>
</dbReference>
<organism evidence="9 10">
    <name type="scientific">Naumovozyma dairenensis (strain ATCC 10597 / BCRC 20456 / CBS 421 / NBRC 0211 / NRRL Y-12639)</name>
    <name type="common">Saccharomyces dairenensis</name>
    <dbReference type="NCBI Taxonomy" id="1071378"/>
    <lineage>
        <taxon>Eukaryota</taxon>
        <taxon>Fungi</taxon>
        <taxon>Dikarya</taxon>
        <taxon>Ascomycota</taxon>
        <taxon>Saccharomycotina</taxon>
        <taxon>Saccharomycetes</taxon>
        <taxon>Saccharomycetales</taxon>
        <taxon>Saccharomycetaceae</taxon>
        <taxon>Naumovozyma</taxon>
    </lineage>
</organism>
<keyword evidence="7" id="KW-0472">Membrane</keyword>
<dbReference type="AlphaFoldDB" id="G0W8F8"/>
<evidence type="ECO:0000256" key="2">
    <source>
        <dbReference type="ARBA" id="ARBA00007046"/>
    </source>
</evidence>
<sequence length="231" mass="25664">MMMMMMSMNRRLLTSKSATTLLARSLWTTPIKYQQQSKTFVPPIQLFGLEGTYATALFKAAYMDSTIDSTASSLNSIQNLIHKDSSLKSILENPALSPDDRVSIVNSLLKGINGKSNKDVDNFLKVLADNNRLNLLSVICEQYNKLNDAQQGIVQGNIISSKQLDDKVMKRLHNGILQSKSIVKEGQVLKLNNLVRPDILGGLIVEIDDKTVDLSLSTKIQNLNKILNETI</sequence>
<comment type="similarity">
    <text evidence="2">Belongs to the ATPase delta chain family.</text>
</comment>
<dbReference type="Gene3D" id="1.10.520.20">
    <property type="entry name" value="N-terminal domain of the delta subunit of the F1F0-ATP synthase"/>
    <property type="match status" value="1"/>
</dbReference>
<dbReference type="STRING" id="1071378.G0W8F8"/>
<dbReference type="PANTHER" id="PTHR11910">
    <property type="entry name" value="ATP SYNTHASE DELTA CHAIN"/>
    <property type="match status" value="1"/>
</dbReference>
<dbReference type="InterPro" id="IPR026015">
    <property type="entry name" value="ATP_synth_OSCP/delta_N_sf"/>
</dbReference>
<keyword evidence="10" id="KW-1185">Reference proteome</keyword>
<evidence type="ECO:0000256" key="3">
    <source>
        <dbReference type="ARBA" id="ARBA00014723"/>
    </source>
</evidence>
<dbReference type="Pfam" id="PF00213">
    <property type="entry name" value="OSCP"/>
    <property type="match status" value="1"/>
</dbReference>
<dbReference type="GeneID" id="11496502"/>
<comment type="subcellular location">
    <subcellularLocation>
        <location evidence="1">Membrane</location>
    </subcellularLocation>
</comment>
<evidence type="ECO:0000313" key="9">
    <source>
        <dbReference type="EMBL" id="CCD24069.1"/>
    </source>
</evidence>
<evidence type="ECO:0000256" key="5">
    <source>
        <dbReference type="ARBA" id="ARBA00022781"/>
    </source>
</evidence>
<accession>G0W8F8</accession>
<dbReference type="KEGG" id="ndi:NDAI_0C04090"/>
<dbReference type="SUPFAM" id="SSF47928">
    <property type="entry name" value="N-terminal domain of the delta subunit of the F1F0-ATP synthase"/>
    <property type="match status" value="1"/>
</dbReference>
<evidence type="ECO:0000313" key="10">
    <source>
        <dbReference type="Proteomes" id="UP000000689"/>
    </source>
</evidence>